<feature type="transmembrane region" description="Helical" evidence="7">
    <location>
        <begin position="113"/>
        <end position="136"/>
    </location>
</feature>
<evidence type="ECO:0000256" key="5">
    <source>
        <dbReference type="ARBA" id="ARBA00023136"/>
    </source>
</evidence>
<dbReference type="SUPFAM" id="SSF81324">
    <property type="entry name" value="Voltage-gated potassium channels"/>
    <property type="match status" value="1"/>
</dbReference>
<feature type="transmembrane region" description="Helical" evidence="7">
    <location>
        <begin position="6"/>
        <end position="25"/>
    </location>
</feature>
<feature type="transmembrane region" description="Helical" evidence="7">
    <location>
        <begin position="37"/>
        <end position="58"/>
    </location>
</feature>
<dbReference type="Proteomes" id="UP001189429">
    <property type="component" value="Unassembled WGS sequence"/>
</dbReference>
<evidence type="ECO:0000313" key="9">
    <source>
        <dbReference type="EMBL" id="CAK0803520.1"/>
    </source>
</evidence>
<evidence type="ECO:0000259" key="8">
    <source>
        <dbReference type="PROSITE" id="PS50222"/>
    </source>
</evidence>
<gene>
    <name evidence="9" type="ORF">PCOR1329_LOCUS10657</name>
</gene>
<dbReference type="InterPro" id="IPR005821">
    <property type="entry name" value="Ion_trans_dom"/>
</dbReference>
<dbReference type="Pfam" id="PF00520">
    <property type="entry name" value="Ion_trans"/>
    <property type="match status" value="1"/>
</dbReference>
<keyword evidence="4 7" id="KW-1133">Transmembrane helix</keyword>
<dbReference type="InterPro" id="IPR011992">
    <property type="entry name" value="EF-hand-dom_pair"/>
</dbReference>
<dbReference type="SUPFAM" id="SSF47473">
    <property type="entry name" value="EF-hand"/>
    <property type="match status" value="1"/>
</dbReference>
<dbReference type="Gene3D" id="1.10.238.10">
    <property type="entry name" value="EF-hand"/>
    <property type="match status" value="1"/>
</dbReference>
<reference evidence="9" key="1">
    <citation type="submission" date="2023-10" db="EMBL/GenBank/DDBJ databases">
        <authorList>
            <person name="Chen Y."/>
            <person name="Shah S."/>
            <person name="Dougan E. K."/>
            <person name="Thang M."/>
            <person name="Chan C."/>
        </authorList>
    </citation>
    <scope>NUCLEOTIDE SEQUENCE [LARGE SCALE GENOMIC DNA]</scope>
</reference>
<sequence>MDVLWMTNYVLTFLFVAELLVRIWVFRLDFFVVDRLWNVFDTIIVLLAAVEVALDIALHTFSHSTGNPFDNGGTAKILRLVRLTRLLRLVRTFRQLKPLRMLVQSIAFAGKSVFWALMLLLMILYAVGVVLTQAVTEYTKGGKRVDDEILISFYGDLYRSMLSLWMAVSGGISWIELTHPLEKTGNDLIIWMFLFYLGRRIVFVYFFILNVVTGVFCQNAFEGAQQDLELTIENQLKDKQVFLDRLTMLFREMNVDSDETDEQWLSAAELNFHLEQPKVQSWFKALDIDAKQTWKLFKILDPNNDGRISLDDFVEGCLRLKGHATRVDVESLKWEIRGANKRHEQQAQKLVGLVEDLRDLRASVARTTQALVLARTTAAGDRLTVPAGGRSATSPDLTISAAGVLSRPRGGGSSQYDLSGPPCRPAGDDDHS</sequence>
<keyword evidence="10" id="KW-1185">Reference proteome</keyword>
<dbReference type="Gene3D" id="1.10.287.70">
    <property type="match status" value="1"/>
</dbReference>
<evidence type="ECO:0000313" key="10">
    <source>
        <dbReference type="Proteomes" id="UP001189429"/>
    </source>
</evidence>
<evidence type="ECO:0000256" key="4">
    <source>
        <dbReference type="ARBA" id="ARBA00022989"/>
    </source>
</evidence>
<dbReference type="EMBL" id="CAUYUJ010003026">
    <property type="protein sequence ID" value="CAK0803520.1"/>
    <property type="molecule type" value="Genomic_DNA"/>
</dbReference>
<organism evidence="9 10">
    <name type="scientific">Prorocentrum cordatum</name>
    <dbReference type="NCBI Taxonomy" id="2364126"/>
    <lineage>
        <taxon>Eukaryota</taxon>
        <taxon>Sar</taxon>
        <taxon>Alveolata</taxon>
        <taxon>Dinophyceae</taxon>
        <taxon>Prorocentrales</taxon>
        <taxon>Prorocentraceae</taxon>
        <taxon>Prorocentrum</taxon>
    </lineage>
</organism>
<dbReference type="InterPro" id="IPR002048">
    <property type="entry name" value="EF_hand_dom"/>
</dbReference>
<dbReference type="InterPro" id="IPR043203">
    <property type="entry name" value="VGCC_Ca_Na"/>
</dbReference>
<evidence type="ECO:0000256" key="7">
    <source>
        <dbReference type="SAM" id="Phobius"/>
    </source>
</evidence>
<feature type="transmembrane region" description="Helical" evidence="7">
    <location>
        <begin position="157"/>
        <end position="177"/>
    </location>
</feature>
<evidence type="ECO:0000256" key="1">
    <source>
        <dbReference type="ARBA" id="ARBA00004141"/>
    </source>
</evidence>
<dbReference type="InterPro" id="IPR027359">
    <property type="entry name" value="Volt_channel_dom_sf"/>
</dbReference>
<accession>A0ABN9QC90</accession>
<dbReference type="PANTHER" id="PTHR10037:SF62">
    <property type="entry name" value="SODIUM CHANNEL PROTEIN 60E"/>
    <property type="match status" value="1"/>
</dbReference>
<evidence type="ECO:0000256" key="3">
    <source>
        <dbReference type="ARBA" id="ARBA00022837"/>
    </source>
</evidence>
<protein>
    <recommendedName>
        <fullName evidence="8">EF-hand domain-containing protein</fullName>
    </recommendedName>
</protein>
<name>A0ABN9QC90_9DINO</name>
<dbReference type="PROSITE" id="PS00018">
    <property type="entry name" value="EF_HAND_1"/>
    <property type="match status" value="1"/>
</dbReference>
<dbReference type="PANTHER" id="PTHR10037">
    <property type="entry name" value="VOLTAGE-GATED CATION CHANNEL CALCIUM AND SODIUM"/>
    <property type="match status" value="1"/>
</dbReference>
<evidence type="ECO:0000256" key="2">
    <source>
        <dbReference type="ARBA" id="ARBA00022692"/>
    </source>
</evidence>
<feature type="transmembrane region" description="Helical" evidence="7">
    <location>
        <begin position="189"/>
        <end position="212"/>
    </location>
</feature>
<proteinExistence type="predicted"/>
<comment type="caution">
    <text evidence="9">The sequence shown here is derived from an EMBL/GenBank/DDBJ whole genome shotgun (WGS) entry which is preliminary data.</text>
</comment>
<feature type="domain" description="EF-hand" evidence="8">
    <location>
        <begin position="288"/>
        <end position="323"/>
    </location>
</feature>
<dbReference type="PROSITE" id="PS50222">
    <property type="entry name" value="EF_HAND_2"/>
    <property type="match status" value="1"/>
</dbReference>
<comment type="subcellular location">
    <subcellularLocation>
        <location evidence="1">Membrane</location>
        <topology evidence="1">Multi-pass membrane protein</topology>
    </subcellularLocation>
</comment>
<dbReference type="Gene3D" id="1.20.120.350">
    <property type="entry name" value="Voltage-gated potassium channels. Chain C"/>
    <property type="match status" value="1"/>
</dbReference>
<dbReference type="InterPro" id="IPR018247">
    <property type="entry name" value="EF_Hand_1_Ca_BS"/>
</dbReference>
<evidence type="ECO:0000256" key="6">
    <source>
        <dbReference type="SAM" id="MobiDB-lite"/>
    </source>
</evidence>
<keyword evidence="2 7" id="KW-0812">Transmembrane</keyword>
<keyword evidence="3" id="KW-0106">Calcium</keyword>
<feature type="region of interest" description="Disordered" evidence="6">
    <location>
        <begin position="385"/>
        <end position="432"/>
    </location>
</feature>
<keyword evidence="5 7" id="KW-0472">Membrane</keyword>